<keyword evidence="3" id="KW-1185">Reference proteome</keyword>
<dbReference type="GO" id="GO:0015937">
    <property type="term" value="P:coenzyme A biosynthetic process"/>
    <property type="evidence" value="ECO:0007669"/>
    <property type="project" value="UniProtKB-ARBA"/>
</dbReference>
<evidence type="ECO:0000313" key="2">
    <source>
        <dbReference type="EMBL" id="GAE91687.1"/>
    </source>
</evidence>
<reference evidence="2 3" key="1">
    <citation type="journal article" date="2014" name="Genome Announc.">
        <title>Draft Genome Sequence of the Boron-Tolerant and Moderately Halotolerant Bacterium Gracilibacillus boraciitolerans JCM 21714T.</title>
        <authorList>
            <person name="Ahmed I."/>
            <person name="Oshima K."/>
            <person name="Suda W."/>
            <person name="Kitamura K."/>
            <person name="Iida T."/>
            <person name="Ohmori Y."/>
            <person name="Fujiwara T."/>
            <person name="Hattori M."/>
            <person name="Ohkuma M."/>
        </authorList>
    </citation>
    <scope>NUCLEOTIDE SEQUENCE [LARGE SCALE GENOMIC DNA]</scope>
    <source>
        <strain evidence="2 3">JCM 21714</strain>
    </source>
</reference>
<dbReference type="GO" id="GO:0003824">
    <property type="term" value="F:catalytic activity"/>
    <property type="evidence" value="ECO:0007669"/>
    <property type="project" value="UniProtKB-ARBA"/>
</dbReference>
<dbReference type="AlphaFoldDB" id="W4VEQ9"/>
<protein>
    <submittedName>
        <fullName evidence="2">Phosphopantothenoylcysteine decarboxylase</fullName>
    </submittedName>
</protein>
<feature type="domain" description="DNA/pantothenate metabolism flavoprotein C-terminal" evidence="1">
    <location>
        <begin position="1"/>
        <end position="138"/>
    </location>
</feature>
<comment type="caution">
    <text evidence="2">The sequence shown here is derived from an EMBL/GenBank/DDBJ whole genome shotgun (WGS) entry which is preliminary data.</text>
</comment>
<dbReference type="eggNOG" id="COG0452">
    <property type="taxonomic scope" value="Bacteria"/>
</dbReference>
<name>W4VEQ9_9BACI</name>
<dbReference type="EMBL" id="BAVS01000001">
    <property type="protein sequence ID" value="GAE91687.1"/>
    <property type="molecule type" value="Genomic_DNA"/>
</dbReference>
<dbReference type="Proteomes" id="UP000019102">
    <property type="component" value="Unassembled WGS sequence"/>
</dbReference>
<dbReference type="SUPFAM" id="SSF102645">
    <property type="entry name" value="CoaB-like"/>
    <property type="match status" value="1"/>
</dbReference>
<evidence type="ECO:0000259" key="1">
    <source>
        <dbReference type="Pfam" id="PF04127"/>
    </source>
</evidence>
<accession>W4VEQ9</accession>
<dbReference type="InterPro" id="IPR007085">
    <property type="entry name" value="DNA/pantothenate-metab_flavo_C"/>
</dbReference>
<dbReference type="Gene3D" id="3.40.50.10300">
    <property type="entry name" value="CoaB-like"/>
    <property type="match status" value="1"/>
</dbReference>
<sequence>MYEQVMQLFHQVDIVIKTAAVADYRPVKIMDQKIKKKTGPFSVDMERTVDILGSLGQNKNRQFLVGFAAETENIKQYGKKKLDSKNLDAIVLNDVSRNDIGFDADHNEVIFMTKSGSEHAIPQASKKDIADQLIKLIDEEIGKG</sequence>
<evidence type="ECO:0000313" key="3">
    <source>
        <dbReference type="Proteomes" id="UP000019102"/>
    </source>
</evidence>
<gene>
    <name evidence="2" type="ORF">JCM21714_641</name>
</gene>
<dbReference type="Pfam" id="PF04127">
    <property type="entry name" value="DFP"/>
    <property type="match status" value="1"/>
</dbReference>
<dbReference type="STRING" id="1298598.JCM21714_641"/>
<proteinExistence type="predicted"/>
<organism evidence="2 3">
    <name type="scientific">Gracilibacillus boraciitolerans JCM 21714</name>
    <dbReference type="NCBI Taxonomy" id="1298598"/>
    <lineage>
        <taxon>Bacteria</taxon>
        <taxon>Bacillati</taxon>
        <taxon>Bacillota</taxon>
        <taxon>Bacilli</taxon>
        <taxon>Bacillales</taxon>
        <taxon>Bacillaceae</taxon>
        <taxon>Gracilibacillus</taxon>
    </lineage>
</organism>
<dbReference type="InterPro" id="IPR035929">
    <property type="entry name" value="CoaB-like_sf"/>
</dbReference>